<gene>
    <name evidence="2" type="ORF">AAFF_G00423170</name>
</gene>
<dbReference type="Proteomes" id="UP001221898">
    <property type="component" value="Unassembled WGS sequence"/>
</dbReference>
<sequence>MAQVAGPIGAGDFGFRGDETGVPPPLLSSRFYSVVSETSLLVSPPETHRSPEKRVAERWGVCSARPAPHLIPRGHSGNLQDPHWHPQRDSADLKAAAPPPPPRALSKKAI</sequence>
<protein>
    <submittedName>
        <fullName evidence="2">Uncharacterized protein</fullName>
    </submittedName>
</protein>
<feature type="region of interest" description="Disordered" evidence="1">
    <location>
        <begin position="1"/>
        <end position="21"/>
    </location>
</feature>
<accession>A0AAD7T6Q9</accession>
<evidence type="ECO:0000256" key="1">
    <source>
        <dbReference type="SAM" id="MobiDB-lite"/>
    </source>
</evidence>
<name>A0AAD7T6Q9_9TELE</name>
<organism evidence="2 3">
    <name type="scientific">Aldrovandia affinis</name>
    <dbReference type="NCBI Taxonomy" id="143900"/>
    <lineage>
        <taxon>Eukaryota</taxon>
        <taxon>Metazoa</taxon>
        <taxon>Chordata</taxon>
        <taxon>Craniata</taxon>
        <taxon>Vertebrata</taxon>
        <taxon>Euteleostomi</taxon>
        <taxon>Actinopterygii</taxon>
        <taxon>Neopterygii</taxon>
        <taxon>Teleostei</taxon>
        <taxon>Notacanthiformes</taxon>
        <taxon>Halosauridae</taxon>
        <taxon>Aldrovandia</taxon>
    </lineage>
</organism>
<dbReference type="EMBL" id="JAINUG010000009">
    <property type="protein sequence ID" value="KAJ8415337.1"/>
    <property type="molecule type" value="Genomic_DNA"/>
</dbReference>
<reference evidence="2" key="1">
    <citation type="journal article" date="2023" name="Science">
        <title>Genome structures resolve the early diversification of teleost fishes.</title>
        <authorList>
            <person name="Parey E."/>
            <person name="Louis A."/>
            <person name="Montfort J."/>
            <person name="Bouchez O."/>
            <person name="Roques C."/>
            <person name="Iampietro C."/>
            <person name="Lluch J."/>
            <person name="Castinel A."/>
            <person name="Donnadieu C."/>
            <person name="Desvignes T."/>
            <person name="Floi Bucao C."/>
            <person name="Jouanno E."/>
            <person name="Wen M."/>
            <person name="Mejri S."/>
            <person name="Dirks R."/>
            <person name="Jansen H."/>
            <person name="Henkel C."/>
            <person name="Chen W.J."/>
            <person name="Zahm M."/>
            <person name="Cabau C."/>
            <person name="Klopp C."/>
            <person name="Thompson A.W."/>
            <person name="Robinson-Rechavi M."/>
            <person name="Braasch I."/>
            <person name="Lecointre G."/>
            <person name="Bobe J."/>
            <person name="Postlethwait J.H."/>
            <person name="Berthelot C."/>
            <person name="Roest Crollius H."/>
            <person name="Guiguen Y."/>
        </authorList>
    </citation>
    <scope>NUCLEOTIDE SEQUENCE</scope>
    <source>
        <strain evidence="2">NC1722</strain>
    </source>
</reference>
<evidence type="ECO:0000313" key="2">
    <source>
        <dbReference type="EMBL" id="KAJ8415337.1"/>
    </source>
</evidence>
<comment type="caution">
    <text evidence="2">The sequence shown here is derived from an EMBL/GenBank/DDBJ whole genome shotgun (WGS) entry which is preliminary data.</text>
</comment>
<feature type="region of interest" description="Disordered" evidence="1">
    <location>
        <begin position="67"/>
        <end position="110"/>
    </location>
</feature>
<feature type="compositionally biased region" description="Basic and acidic residues" evidence="1">
    <location>
        <begin position="82"/>
        <end position="92"/>
    </location>
</feature>
<evidence type="ECO:0000313" key="3">
    <source>
        <dbReference type="Proteomes" id="UP001221898"/>
    </source>
</evidence>
<keyword evidence="3" id="KW-1185">Reference proteome</keyword>
<proteinExistence type="predicted"/>
<dbReference type="AlphaFoldDB" id="A0AAD7T6Q9"/>